<dbReference type="KEGG" id="kphy:AOZ06_02565"/>
<dbReference type="EMBL" id="CP012752">
    <property type="protein sequence ID" value="ALG05949.1"/>
    <property type="molecule type" value="Genomic_DNA"/>
</dbReference>
<evidence type="ECO:0000313" key="3">
    <source>
        <dbReference type="Proteomes" id="UP000063699"/>
    </source>
</evidence>
<dbReference type="PANTHER" id="PTHR43190:SF3">
    <property type="entry name" value="N-ACETYL-D-GLUCOSAMINE KINASE"/>
    <property type="match status" value="1"/>
</dbReference>
<gene>
    <name evidence="2" type="ORF">AOZ06_02565</name>
</gene>
<dbReference type="Gene3D" id="3.30.420.40">
    <property type="match status" value="2"/>
</dbReference>
<dbReference type="OrthoDB" id="8701357at2"/>
<dbReference type="InterPro" id="IPR002731">
    <property type="entry name" value="ATPase_BadF"/>
</dbReference>
<dbReference type="SUPFAM" id="SSF53067">
    <property type="entry name" value="Actin-like ATPase domain"/>
    <property type="match status" value="2"/>
</dbReference>
<name>A0A0N9HS47_9PSEU</name>
<reference evidence="2 3" key="1">
    <citation type="submission" date="2015-07" db="EMBL/GenBank/DDBJ databases">
        <title>Genome sequencing of Kibdelosporangium phytohabitans.</title>
        <authorList>
            <person name="Qin S."/>
            <person name="Xing K."/>
        </authorList>
    </citation>
    <scope>NUCLEOTIDE SEQUENCE [LARGE SCALE GENOMIC DNA]</scope>
    <source>
        <strain evidence="2 3">KLBMP1111</strain>
    </source>
</reference>
<dbReference type="Pfam" id="PF01869">
    <property type="entry name" value="BcrAD_BadFG"/>
    <property type="match status" value="1"/>
</dbReference>
<dbReference type="AlphaFoldDB" id="A0A0N9HS47"/>
<dbReference type="PANTHER" id="PTHR43190">
    <property type="entry name" value="N-ACETYL-D-GLUCOSAMINE KINASE"/>
    <property type="match status" value="1"/>
</dbReference>
<dbReference type="InterPro" id="IPR052519">
    <property type="entry name" value="Euk-type_GlcNAc_Kinase"/>
</dbReference>
<protein>
    <submittedName>
        <fullName evidence="2">N-acetylglucosamine kinase</fullName>
    </submittedName>
</protein>
<organism evidence="2 3">
    <name type="scientific">Kibdelosporangium phytohabitans</name>
    <dbReference type="NCBI Taxonomy" id="860235"/>
    <lineage>
        <taxon>Bacteria</taxon>
        <taxon>Bacillati</taxon>
        <taxon>Actinomycetota</taxon>
        <taxon>Actinomycetes</taxon>
        <taxon>Pseudonocardiales</taxon>
        <taxon>Pseudonocardiaceae</taxon>
        <taxon>Kibdelosporangium</taxon>
    </lineage>
</organism>
<evidence type="ECO:0000313" key="2">
    <source>
        <dbReference type="EMBL" id="ALG05949.1"/>
    </source>
</evidence>
<dbReference type="RefSeq" id="WP_054287927.1">
    <property type="nucleotide sequence ID" value="NZ_CP012752.1"/>
</dbReference>
<dbReference type="Proteomes" id="UP000063699">
    <property type="component" value="Chromosome"/>
</dbReference>
<proteinExistence type="predicted"/>
<keyword evidence="2" id="KW-0808">Transferase</keyword>
<dbReference type="InterPro" id="IPR043129">
    <property type="entry name" value="ATPase_NBD"/>
</dbReference>
<sequence>MSYVVGVDAGGTGSRALAVDLEGFRLGRGASGGANPNSHPYDVAAARIAEAIALAIRDLDPADCKACVVGMAGSSKLSDPAVSKVFHDTWRELGLGCEVRVITDQEAAFASMTAEPSGTILVAGTGSIASRIENHRAARIVGGIGWLLGDEGSAYWMGREAVRTVLKLLETHVPTGELAKAVLTEALGTTVGNHQKLWSQLITAANAEQPIRLARFAPFVSAAHVAGDPVATDIVTRTADVLAAMVADTRAGDDDRSPVVMIGSVAGPESPVGVLLRERLGDLPIYFSTEGATGAVWLAAVDVLGPSAPRPSELVRG</sequence>
<evidence type="ECO:0000259" key="1">
    <source>
        <dbReference type="Pfam" id="PF01869"/>
    </source>
</evidence>
<keyword evidence="2" id="KW-0418">Kinase</keyword>
<keyword evidence="3" id="KW-1185">Reference proteome</keyword>
<accession>A0A0N9HS47</accession>
<dbReference type="GO" id="GO:0016301">
    <property type="term" value="F:kinase activity"/>
    <property type="evidence" value="ECO:0007669"/>
    <property type="project" value="UniProtKB-KW"/>
</dbReference>
<dbReference type="STRING" id="860235.AOZ06_02565"/>
<feature type="domain" description="ATPase BadF/BadG/BcrA/BcrD type" evidence="1">
    <location>
        <begin position="5"/>
        <end position="299"/>
    </location>
</feature>